<dbReference type="PANTHER" id="PTHR43313:SF50">
    <property type="entry name" value="GH26015P"/>
    <property type="match status" value="1"/>
</dbReference>
<dbReference type="Gene3D" id="3.40.50.720">
    <property type="entry name" value="NAD(P)-binding Rossmann-like Domain"/>
    <property type="match status" value="2"/>
</dbReference>
<reference evidence="4" key="1">
    <citation type="journal article" date="2023" name="Mol. Biol. Evol.">
        <title>Third-Generation Sequencing Reveals the Adaptive Role of the Epigenome in Three Deep-Sea Polychaetes.</title>
        <authorList>
            <person name="Perez M."/>
            <person name="Aroh O."/>
            <person name="Sun Y."/>
            <person name="Lan Y."/>
            <person name="Juniper S.K."/>
            <person name="Young C.R."/>
            <person name="Angers B."/>
            <person name="Qian P.Y."/>
        </authorList>
    </citation>
    <scope>NUCLEOTIDE SEQUENCE</scope>
    <source>
        <strain evidence="4">P08H-3</strain>
    </source>
</reference>
<feature type="signal peptide" evidence="3">
    <location>
        <begin position="1"/>
        <end position="23"/>
    </location>
</feature>
<name>A0AAD9JL76_9ANNE</name>
<comment type="similarity">
    <text evidence="2">Belongs to the short-chain dehydrogenases/reductases (SDR) family.</text>
</comment>
<feature type="chain" id="PRO_5041947293" evidence="3">
    <location>
        <begin position="24"/>
        <end position="425"/>
    </location>
</feature>
<comment type="caution">
    <text evidence="4">The sequence shown here is derived from an EMBL/GenBank/DDBJ whole genome shotgun (WGS) entry which is preliminary data.</text>
</comment>
<dbReference type="PRINTS" id="PR00080">
    <property type="entry name" value="SDRFAMILY"/>
</dbReference>
<dbReference type="InterPro" id="IPR020904">
    <property type="entry name" value="Sc_DH/Rdtase_CS"/>
</dbReference>
<evidence type="ECO:0000256" key="2">
    <source>
        <dbReference type="RuleBase" id="RU000363"/>
    </source>
</evidence>
<dbReference type="InterPro" id="IPR036291">
    <property type="entry name" value="NAD(P)-bd_dom_sf"/>
</dbReference>
<evidence type="ECO:0000256" key="1">
    <source>
        <dbReference type="ARBA" id="ARBA00023002"/>
    </source>
</evidence>
<protein>
    <submittedName>
        <fullName evidence="4">Uncharacterized protein</fullName>
    </submittedName>
</protein>
<dbReference type="Proteomes" id="UP001208570">
    <property type="component" value="Unassembled WGS sequence"/>
</dbReference>
<dbReference type="InterPro" id="IPR002347">
    <property type="entry name" value="SDR_fam"/>
</dbReference>
<proteinExistence type="inferred from homology"/>
<dbReference type="PRINTS" id="PR00081">
    <property type="entry name" value="GDHRDH"/>
</dbReference>
<organism evidence="4 5">
    <name type="scientific">Paralvinella palmiformis</name>
    <dbReference type="NCBI Taxonomy" id="53620"/>
    <lineage>
        <taxon>Eukaryota</taxon>
        <taxon>Metazoa</taxon>
        <taxon>Spiralia</taxon>
        <taxon>Lophotrochozoa</taxon>
        <taxon>Annelida</taxon>
        <taxon>Polychaeta</taxon>
        <taxon>Sedentaria</taxon>
        <taxon>Canalipalpata</taxon>
        <taxon>Terebellida</taxon>
        <taxon>Terebelliformia</taxon>
        <taxon>Alvinellidae</taxon>
        <taxon>Paralvinella</taxon>
    </lineage>
</organism>
<keyword evidence="3" id="KW-0732">Signal</keyword>
<dbReference type="PROSITE" id="PS00061">
    <property type="entry name" value="ADH_SHORT"/>
    <property type="match status" value="1"/>
</dbReference>
<evidence type="ECO:0000256" key="3">
    <source>
        <dbReference type="SAM" id="SignalP"/>
    </source>
</evidence>
<dbReference type="GO" id="GO:0016491">
    <property type="term" value="F:oxidoreductase activity"/>
    <property type="evidence" value="ECO:0007669"/>
    <property type="project" value="UniProtKB-KW"/>
</dbReference>
<dbReference type="PANTHER" id="PTHR43313">
    <property type="entry name" value="SHORT-CHAIN DEHYDROGENASE/REDUCTASE FAMILY 9C"/>
    <property type="match status" value="1"/>
</dbReference>
<evidence type="ECO:0000313" key="4">
    <source>
        <dbReference type="EMBL" id="KAK2154791.1"/>
    </source>
</evidence>
<dbReference type="SUPFAM" id="SSF51735">
    <property type="entry name" value="NAD(P)-binding Rossmann-fold domains"/>
    <property type="match status" value="2"/>
</dbReference>
<gene>
    <name evidence="4" type="ORF">LSH36_257g03078</name>
</gene>
<accession>A0AAD9JL76</accession>
<dbReference type="EMBL" id="JAODUP010000257">
    <property type="protein sequence ID" value="KAK2154791.1"/>
    <property type="molecule type" value="Genomic_DNA"/>
</dbReference>
<keyword evidence="1" id="KW-0560">Oxidoreductase</keyword>
<sequence length="425" mass="46986">MTGMFLALTFLVLFLVYDWWKRRERVDEIHRKAVFITGCDSGFGKALAKLLYVKGVPVYAACLTESGAKSLRNETGDALWGVVNNAGIAGQPGPVELLTKEDFKQVMDVNLYGMIDVAIAFLPMLKKSRGRIINMSSMAANVAFPNQTTYCVSKHAVTGFSDSLRVEKSVWGISVSTIQPSFYHTGVLSIALYGDKLKQKWRSSSPALRDEYGDDYDDRSVKLAENMFTTHAAVDIKPVLDAMEHALFSVCPRSVYYPGISAKIIKRCSDTTYFTDVKRCDSGFGYALAKSLYAKGVPVYAACLNESGAMKLRKEASDSLKTVIVDVTNTESVQNAAAFVQNNLPNNVGKYPVKGVTLTRNMYNTMADSDIKPVTEAIEHALFSACPRAVYYPGLKAKLMKISPNFILDKILLHYTELPKCVRNN</sequence>
<keyword evidence="5" id="KW-1185">Reference proteome</keyword>
<dbReference type="Pfam" id="PF00106">
    <property type="entry name" value="adh_short"/>
    <property type="match status" value="1"/>
</dbReference>
<dbReference type="GO" id="GO:0008202">
    <property type="term" value="P:steroid metabolic process"/>
    <property type="evidence" value="ECO:0007669"/>
    <property type="project" value="TreeGrafter"/>
</dbReference>
<evidence type="ECO:0000313" key="5">
    <source>
        <dbReference type="Proteomes" id="UP001208570"/>
    </source>
</evidence>
<dbReference type="AlphaFoldDB" id="A0AAD9JL76"/>